<comment type="caution">
    <text evidence="4">The sequence shown here is derived from an EMBL/GenBank/DDBJ whole genome shotgun (WGS) entry which is preliminary data.</text>
</comment>
<evidence type="ECO:0000313" key="5">
    <source>
        <dbReference type="Proteomes" id="UP000722989"/>
    </source>
</evidence>
<dbReference type="PANTHER" id="PTHR39431:SF1">
    <property type="entry name" value="FRPA_C-RELATED PROTEIN"/>
    <property type="match status" value="1"/>
</dbReference>
<keyword evidence="5" id="KW-1185">Reference proteome</keyword>
<dbReference type="Proteomes" id="UP000722989">
    <property type="component" value="Unassembled WGS sequence"/>
</dbReference>
<dbReference type="RefSeq" id="WP_167926420.1">
    <property type="nucleotide sequence ID" value="NZ_JAATVY010000012.1"/>
</dbReference>
<gene>
    <name evidence="4" type="ORF">HC031_17560</name>
</gene>
<feature type="region of interest" description="Disordered" evidence="2">
    <location>
        <begin position="1"/>
        <end position="63"/>
    </location>
</feature>
<evidence type="ECO:0000259" key="3">
    <source>
        <dbReference type="SMART" id="SM00701"/>
    </source>
</evidence>
<feature type="domain" description="Peptidoglycan recognition protein family" evidence="3">
    <location>
        <begin position="232"/>
        <end position="380"/>
    </location>
</feature>
<dbReference type="InterPro" id="IPR028994">
    <property type="entry name" value="Integrin_alpha_N"/>
</dbReference>
<dbReference type="InterPro" id="IPR013517">
    <property type="entry name" value="FG-GAP"/>
</dbReference>
<dbReference type="Gene3D" id="3.40.80.10">
    <property type="entry name" value="Peptidoglycan recognition protein-like"/>
    <property type="match status" value="1"/>
</dbReference>
<dbReference type="Pfam" id="PF13517">
    <property type="entry name" value="FG-GAP_3"/>
    <property type="match status" value="1"/>
</dbReference>
<reference evidence="4 5" key="1">
    <citation type="submission" date="2020-03" db="EMBL/GenBank/DDBJ databases">
        <title>WGS of the type strain of Planosporangium spp.</title>
        <authorList>
            <person name="Thawai C."/>
        </authorList>
    </citation>
    <scope>NUCLEOTIDE SEQUENCE [LARGE SCALE GENOMIC DNA]</scope>
    <source>
        <strain evidence="4 5">TBRC 5610</strain>
    </source>
</reference>
<keyword evidence="1" id="KW-0732">Signal</keyword>
<dbReference type="EMBL" id="JAATVY010000012">
    <property type="protein sequence ID" value="NJC71511.1"/>
    <property type="molecule type" value="Genomic_DNA"/>
</dbReference>
<sequence length="690" mass="71366">MLAGVGNAERSPMSVRLAGRTAGEPSDSPPRPAGSPVTPAGSPVTPAPSHTATPDAATATAATPTAAGIAPGVVRLRLGRFDAPATDAVARIGVPDGVPVTPGFAVRNGARSLSLTREGVAPFRAVGVTWTGPAAGVSVAVRSRTGGQEWGTWHTAEPTGGFDGAGPGVRQGAQLIWLGSGDAVDVIVTATGAAIPDDVTVDLIDPREAPGDAVTVPPVTSTAVDATRVARPPIHSRAEWGADELLMTWPPQYARTVQALSWHEEAIGGDYAETDVPRILRALFYYDAVSRGWGDLGDNVLVDRFGRLWEGRYGGLSRPVVGAHTPARNVGTAGIGMLGGADSRAGTAAIEAAAHYVAWKLSIGPAVDPRGHTTLSGTATGLDSRPAQPTLAASKSTKAKPAIGSAVTVPRVFSADARVASGVLQALRERAYVMMGAWAKPQTMRRTLAVWSPTGATLTELGDATPTWTGQPGDVPVVADYDGDGQLDVATWTPSSGVWRIRNSAAGTTETFVLGGPDDIPVPADYDGDGRADPATFTPSTATWHVRGAADVVYGKPGDQPVPADYTGDGRADLAVYRAKAGRWEIRGVGKVYLGSAWHIPVPADYNGDGKAEPATFSPKSGLWYFRGREPVRFGKPGDVPVPAQYDGDGKADLAVWRPPAHHAKTGTWLIRGAGSYPIGTLGDMPTPVG</sequence>
<dbReference type="InterPro" id="IPR006619">
    <property type="entry name" value="PGRP_domain_met/bac"/>
</dbReference>
<dbReference type="SUPFAM" id="SSF69318">
    <property type="entry name" value="Integrin alpha N-terminal domain"/>
    <property type="match status" value="1"/>
</dbReference>
<proteinExistence type="predicted"/>
<evidence type="ECO:0000313" key="4">
    <source>
        <dbReference type="EMBL" id="NJC71511.1"/>
    </source>
</evidence>
<protein>
    <recommendedName>
        <fullName evidence="3">Peptidoglycan recognition protein family domain-containing protein</fullName>
    </recommendedName>
</protein>
<feature type="region of interest" description="Disordered" evidence="2">
    <location>
        <begin position="374"/>
        <end position="396"/>
    </location>
</feature>
<name>A0ABX0XZL5_9ACTN</name>
<feature type="compositionally biased region" description="Low complexity" evidence="2">
    <location>
        <begin position="47"/>
        <end position="63"/>
    </location>
</feature>
<evidence type="ECO:0000256" key="1">
    <source>
        <dbReference type="ARBA" id="ARBA00022729"/>
    </source>
</evidence>
<evidence type="ECO:0000256" key="2">
    <source>
        <dbReference type="SAM" id="MobiDB-lite"/>
    </source>
</evidence>
<dbReference type="PANTHER" id="PTHR39431">
    <property type="entry name" value="FRPA/C-RELATED PROTEIN"/>
    <property type="match status" value="1"/>
</dbReference>
<dbReference type="SMART" id="SM00701">
    <property type="entry name" value="PGRP"/>
    <property type="match status" value="1"/>
</dbReference>
<accession>A0ABX0XZL5</accession>
<organism evidence="4 5">
    <name type="scientific">Planosporangium thailandense</name>
    <dbReference type="NCBI Taxonomy" id="765197"/>
    <lineage>
        <taxon>Bacteria</taxon>
        <taxon>Bacillati</taxon>
        <taxon>Actinomycetota</taxon>
        <taxon>Actinomycetes</taxon>
        <taxon>Micromonosporales</taxon>
        <taxon>Micromonosporaceae</taxon>
        <taxon>Planosporangium</taxon>
    </lineage>
</organism>
<dbReference type="InterPro" id="IPR036505">
    <property type="entry name" value="Amidase/PGRP_sf"/>
</dbReference>
<dbReference type="SUPFAM" id="SSF55846">
    <property type="entry name" value="N-acetylmuramoyl-L-alanine amidase-like"/>
    <property type="match status" value="1"/>
</dbReference>